<gene>
    <name evidence="8" type="ORF">QR98_0076280</name>
</gene>
<keyword evidence="3" id="KW-0732">Signal</keyword>
<dbReference type="InterPro" id="IPR001999">
    <property type="entry name" value="Osteonectin_CS"/>
</dbReference>
<dbReference type="PROSITE" id="PS00613">
    <property type="entry name" value="OSTEONECTIN_2"/>
    <property type="match status" value="1"/>
</dbReference>
<dbReference type="PROSITE" id="PS00018">
    <property type="entry name" value="EF_HAND_1"/>
    <property type="match status" value="1"/>
</dbReference>
<dbReference type="OrthoDB" id="9972865at2759"/>
<accession>A0A132ADU5</accession>
<feature type="domain" description="SPARC/Testican calcium-binding" evidence="7">
    <location>
        <begin position="30"/>
        <end position="130"/>
    </location>
</feature>
<dbReference type="VEuPathDB" id="VectorBase:SSCA001225"/>
<dbReference type="AlphaFoldDB" id="A0A132ADU5"/>
<dbReference type="GO" id="GO:0005615">
    <property type="term" value="C:extracellular space"/>
    <property type="evidence" value="ECO:0007669"/>
    <property type="project" value="InterPro"/>
</dbReference>
<dbReference type="Proteomes" id="UP000616769">
    <property type="component" value="Unassembled WGS sequence"/>
</dbReference>
<keyword evidence="4" id="KW-0106">Calcium</keyword>
<evidence type="ECO:0000256" key="4">
    <source>
        <dbReference type="ARBA" id="ARBA00022837"/>
    </source>
</evidence>
<comment type="subcellular location">
    <subcellularLocation>
        <location evidence="1">Secreted</location>
    </subcellularLocation>
</comment>
<dbReference type="PANTHER" id="PTHR13866:SF14">
    <property type="entry name" value="BM-40"/>
    <property type="match status" value="1"/>
</dbReference>
<dbReference type="Gene3D" id="1.10.238.10">
    <property type="entry name" value="EF-hand"/>
    <property type="match status" value="1"/>
</dbReference>
<dbReference type="GO" id="GO:0005518">
    <property type="term" value="F:collagen binding"/>
    <property type="evidence" value="ECO:0007669"/>
    <property type="project" value="TreeGrafter"/>
</dbReference>
<evidence type="ECO:0000256" key="3">
    <source>
        <dbReference type="ARBA" id="ARBA00022729"/>
    </source>
</evidence>
<keyword evidence="5" id="KW-1015">Disulfide bond</keyword>
<keyword evidence="6" id="KW-0325">Glycoprotein</keyword>
<evidence type="ECO:0000313" key="9">
    <source>
        <dbReference type="Proteomes" id="UP000616769"/>
    </source>
</evidence>
<dbReference type="InterPro" id="IPR018247">
    <property type="entry name" value="EF_Hand_1_Ca_BS"/>
</dbReference>
<comment type="caution">
    <text evidence="8">The sequence shown here is derived from an EMBL/GenBank/DDBJ whole genome shotgun (WGS) entry which is preliminary data.</text>
</comment>
<dbReference type="PANTHER" id="PTHR13866">
    <property type="entry name" value="SPARC OSTEONECTIN"/>
    <property type="match status" value="1"/>
</dbReference>
<dbReference type="GO" id="GO:0005509">
    <property type="term" value="F:calcium ion binding"/>
    <property type="evidence" value="ECO:0007669"/>
    <property type="project" value="InterPro"/>
</dbReference>
<proteinExistence type="predicted"/>
<evidence type="ECO:0000313" key="8">
    <source>
        <dbReference type="EMBL" id="KPM09097.1"/>
    </source>
</evidence>
<evidence type="ECO:0000256" key="2">
    <source>
        <dbReference type="ARBA" id="ARBA00022525"/>
    </source>
</evidence>
<evidence type="ECO:0000259" key="7">
    <source>
        <dbReference type="Pfam" id="PF10591"/>
    </source>
</evidence>
<dbReference type="GO" id="GO:0050840">
    <property type="term" value="F:extracellular matrix binding"/>
    <property type="evidence" value="ECO:0007669"/>
    <property type="project" value="TreeGrafter"/>
</dbReference>
<dbReference type="Pfam" id="PF10591">
    <property type="entry name" value="SPARC_Ca_bdg"/>
    <property type="match status" value="1"/>
</dbReference>
<evidence type="ECO:0000256" key="6">
    <source>
        <dbReference type="ARBA" id="ARBA00023180"/>
    </source>
</evidence>
<dbReference type="EMBL" id="JXLN01013115">
    <property type="protein sequence ID" value="KPM09097.1"/>
    <property type="molecule type" value="Genomic_DNA"/>
</dbReference>
<evidence type="ECO:0000256" key="5">
    <source>
        <dbReference type="ARBA" id="ARBA00023157"/>
    </source>
</evidence>
<dbReference type="InterPro" id="IPR011992">
    <property type="entry name" value="EF-hand-dom_pair"/>
</dbReference>
<name>A0A132ADU5_SARSC</name>
<organism evidence="8 9">
    <name type="scientific">Sarcoptes scabiei</name>
    <name type="common">Itch mite</name>
    <name type="synonym">Acarus scabiei</name>
    <dbReference type="NCBI Taxonomy" id="52283"/>
    <lineage>
        <taxon>Eukaryota</taxon>
        <taxon>Metazoa</taxon>
        <taxon>Ecdysozoa</taxon>
        <taxon>Arthropoda</taxon>
        <taxon>Chelicerata</taxon>
        <taxon>Arachnida</taxon>
        <taxon>Acari</taxon>
        <taxon>Acariformes</taxon>
        <taxon>Sarcoptiformes</taxon>
        <taxon>Astigmata</taxon>
        <taxon>Psoroptidia</taxon>
        <taxon>Sarcoptoidea</taxon>
        <taxon>Sarcoptidae</taxon>
        <taxon>Sarcoptinae</taxon>
        <taxon>Sarcoptes</taxon>
    </lineage>
</organism>
<reference evidence="8 9" key="1">
    <citation type="journal article" date="2015" name="Parasit. Vectors">
        <title>Draft genome of the scabies mite.</title>
        <authorList>
            <person name="Rider S.D.Jr."/>
            <person name="Morgan M.S."/>
            <person name="Arlian L.G."/>
        </authorList>
    </citation>
    <scope>NUCLEOTIDE SEQUENCE [LARGE SCALE GENOMIC DNA]</scope>
    <source>
        <strain evidence="8">Arlian Lab</strain>
    </source>
</reference>
<dbReference type="InterPro" id="IPR019577">
    <property type="entry name" value="SPARC/Testican_Ca-bd-dom"/>
</dbReference>
<keyword evidence="2" id="KW-0964">Secreted</keyword>
<sequence>MRIDSEKSKFCTDDHKHMHINYYGECKEIEACEQDVLDDFPRRMRDWLDNIISYSKIKVDNPDVTHKWIDAIIWKFCDLDKEPHDRFVSRHELFPLRAPLLSMESCISDFLDDCDADEDHKITLVEWGKCLGASPGKFKPKSIDMKWKISVINFIRNNFDADFQE</sequence>
<dbReference type="SUPFAM" id="SSF47473">
    <property type="entry name" value="EF-hand"/>
    <property type="match status" value="1"/>
</dbReference>
<protein>
    <submittedName>
        <fullName evidence="8">SPARC-like protein</fullName>
    </submittedName>
</protein>
<evidence type="ECO:0000256" key="1">
    <source>
        <dbReference type="ARBA" id="ARBA00004613"/>
    </source>
</evidence>